<feature type="domain" description="DDE Tnp4" evidence="8">
    <location>
        <begin position="134"/>
        <end position="224"/>
    </location>
</feature>
<protein>
    <submittedName>
        <fullName evidence="10">Uncharacterized protein</fullName>
    </submittedName>
</protein>
<reference evidence="10 11" key="1">
    <citation type="journal article" date="2013" name="Nat. Genet.">
        <title>The high-quality draft genome of peach (Prunus persica) identifies unique patterns of genetic diversity, domestication and genome evolution.</title>
        <authorList>
            <consortium name="International Peach Genome Initiative"/>
            <person name="Verde I."/>
            <person name="Abbott A.G."/>
            <person name="Scalabrin S."/>
            <person name="Jung S."/>
            <person name="Shu S."/>
            <person name="Marroni F."/>
            <person name="Zhebentyayeva T."/>
            <person name="Dettori M.T."/>
            <person name="Grimwood J."/>
            <person name="Cattonaro F."/>
            <person name="Zuccolo A."/>
            <person name="Rossini L."/>
            <person name="Jenkins J."/>
            <person name="Vendramin E."/>
            <person name="Meisel L.A."/>
            <person name="Decroocq V."/>
            <person name="Sosinski B."/>
            <person name="Prochnik S."/>
            <person name="Mitros T."/>
            <person name="Policriti A."/>
            <person name="Cipriani G."/>
            <person name="Dondini L."/>
            <person name="Ficklin S."/>
            <person name="Goodstein D.M."/>
            <person name="Xuan P."/>
            <person name="Del Fabbro C."/>
            <person name="Aramini V."/>
            <person name="Copetti D."/>
            <person name="Gonzalez S."/>
            <person name="Horner D.S."/>
            <person name="Falchi R."/>
            <person name="Lucas S."/>
            <person name="Mica E."/>
            <person name="Maldonado J."/>
            <person name="Lazzari B."/>
            <person name="Bielenberg D."/>
            <person name="Pirona R."/>
            <person name="Miculan M."/>
            <person name="Barakat A."/>
            <person name="Testolin R."/>
            <person name="Stella A."/>
            <person name="Tartarini S."/>
            <person name="Tonutti P."/>
            <person name="Arus P."/>
            <person name="Orellana A."/>
            <person name="Wells C."/>
            <person name="Main D."/>
            <person name="Vizzotto G."/>
            <person name="Silva H."/>
            <person name="Salamini F."/>
            <person name="Schmutz J."/>
            <person name="Morgante M."/>
            <person name="Rokhsar D.S."/>
        </authorList>
    </citation>
    <scope>NUCLEOTIDE SEQUENCE [LARGE SCALE GENOMIC DNA]</scope>
    <source>
        <strain evidence="11">cv. Nemared</strain>
    </source>
</reference>
<name>A0A251QZI2_PRUPE</name>
<evidence type="ECO:0000256" key="3">
    <source>
        <dbReference type="ARBA" id="ARBA00006958"/>
    </source>
</evidence>
<proteinExistence type="inferred from homology"/>
<keyword evidence="11" id="KW-1185">Reference proteome</keyword>
<evidence type="ECO:0000256" key="6">
    <source>
        <dbReference type="ARBA" id="ARBA00022801"/>
    </source>
</evidence>
<dbReference type="AlphaFoldDB" id="A0A251QZI2"/>
<evidence type="ECO:0000259" key="8">
    <source>
        <dbReference type="Pfam" id="PF13359"/>
    </source>
</evidence>
<dbReference type="Proteomes" id="UP000006882">
    <property type="component" value="Chromosome G1"/>
</dbReference>
<dbReference type="PANTHER" id="PTHR22930:SF221">
    <property type="entry name" value="NUCLEASE HARBI1"/>
    <property type="match status" value="1"/>
</dbReference>
<dbReference type="Pfam" id="PF26138">
    <property type="entry name" value="DUF8040"/>
    <property type="match status" value="1"/>
</dbReference>
<feature type="domain" description="DUF8040" evidence="9">
    <location>
        <begin position="8"/>
        <end position="64"/>
    </location>
</feature>
<dbReference type="PANTHER" id="PTHR22930">
    <property type="match status" value="1"/>
</dbReference>
<evidence type="ECO:0000256" key="2">
    <source>
        <dbReference type="ARBA" id="ARBA00004123"/>
    </source>
</evidence>
<gene>
    <name evidence="10" type="ORF">PRUPE_1G189200</name>
</gene>
<dbReference type="Pfam" id="PF13359">
    <property type="entry name" value="DDE_Tnp_4"/>
    <property type="match status" value="1"/>
</dbReference>
<evidence type="ECO:0000259" key="9">
    <source>
        <dbReference type="Pfam" id="PF26138"/>
    </source>
</evidence>
<evidence type="ECO:0000313" key="11">
    <source>
        <dbReference type="Proteomes" id="UP000006882"/>
    </source>
</evidence>
<dbReference type="GO" id="GO:0016787">
    <property type="term" value="F:hydrolase activity"/>
    <property type="evidence" value="ECO:0007669"/>
    <property type="project" value="UniProtKB-KW"/>
</dbReference>
<keyword evidence="7" id="KW-0539">Nucleus</keyword>
<evidence type="ECO:0000313" key="10">
    <source>
        <dbReference type="EMBL" id="ONI29241.1"/>
    </source>
</evidence>
<sequence>MPYFYFFSAYGLKEVGDIPLVEALSMFLIVLGHGFTNRKVQERFQHSGDTVSRWFGIILDVVCRMASDIISPQNPKFRRVPDKIKADYRYWPYFKDCIGAIDVHIYQKGITTQNILAVCDFDMCFTFVWAGWEGKYYLVDAGYPQIKGYLGPYKGKRYHLPDFRRGSQPREKKEIFNYRHSSLRCTIERTFGVWKNRCRMIRQMHNFPMEKQTQKIVASRALHNFIRCHSMTYQEFQPYDDNYIIFLRDNIINSDIIKSNSIPTKP</sequence>
<evidence type="ECO:0000256" key="4">
    <source>
        <dbReference type="ARBA" id="ARBA00022722"/>
    </source>
</evidence>
<accession>A0A251QZI2</accession>
<organism evidence="10 11">
    <name type="scientific">Prunus persica</name>
    <name type="common">Peach</name>
    <name type="synonym">Amygdalus persica</name>
    <dbReference type="NCBI Taxonomy" id="3760"/>
    <lineage>
        <taxon>Eukaryota</taxon>
        <taxon>Viridiplantae</taxon>
        <taxon>Streptophyta</taxon>
        <taxon>Embryophyta</taxon>
        <taxon>Tracheophyta</taxon>
        <taxon>Spermatophyta</taxon>
        <taxon>Magnoliopsida</taxon>
        <taxon>eudicotyledons</taxon>
        <taxon>Gunneridae</taxon>
        <taxon>Pentapetalae</taxon>
        <taxon>rosids</taxon>
        <taxon>fabids</taxon>
        <taxon>Rosales</taxon>
        <taxon>Rosaceae</taxon>
        <taxon>Amygdaloideae</taxon>
        <taxon>Amygdaleae</taxon>
        <taxon>Prunus</taxon>
    </lineage>
</organism>
<keyword evidence="5" id="KW-0479">Metal-binding</keyword>
<keyword evidence="4" id="KW-0540">Nuclease</keyword>
<comment type="cofactor">
    <cofactor evidence="1">
        <name>a divalent metal cation</name>
        <dbReference type="ChEBI" id="CHEBI:60240"/>
    </cofactor>
</comment>
<comment type="similarity">
    <text evidence="3">Belongs to the HARBI1 family.</text>
</comment>
<dbReference type="InterPro" id="IPR027806">
    <property type="entry name" value="HARBI1_dom"/>
</dbReference>
<dbReference type="EMBL" id="CM007651">
    <property type="protein sequence ID" value="ONI29241.1"/>
    <property type="molecule type" value="Genomic_DNA"/>
</dbReference>
<evidence type="ECO:0000256" key="7">
    <source>
        <dbReference type="ARBA" id="ARBA00023242"/>
    </source>
</evidence>
<dbReference type="InterPro" id="IPR045249">
    <property type="entry name" value="HARBI1-like"/>
</dbReference>
<evidence type="ECO:0000256" key="5">
    <source>
        <dbReference type="ARBA" id="ARBA00022723"/>
    </source>
</evidence>
<dbReference type="InterPro" id="IPR058353">
    <property type="entry name" value="DUF8040"/>
</dbReference>
<keyword evidence="6" id="KW-0378">Hydrolase</keyword>
<dbReference type="GO" id="GO:0046872">
    <property type="term" value="F:metal ion binding"/>
    <property type="evidence" value="ECO:0007669"/>
    <property type="project" value="UniProtKB-KW"/>
</dbReference>
<comment type="subcellular location">
    <subcellularLocation>
        <location evidence="2">Nucleus</location>
    </subcellularLocation>
</comment>
<dbReference type="GO" id="GO:0004518">
    <property type="term" value="F:nuclease activity"/>
    <property type="evidence" value="ECO:0007669"/>
    <property type="project" value="UniProtKB-KW"/>
</dbReference>
<evidence type="ECO:0000256" key="1">
    <source>
        <dbReference type="ARBA" id="ARBA00001968"/>
    </source>
</evidence>
<dbReference type="Gramene" id="ONI29241">
    <property type="protein sequence ID" value="ONI29241"/>
    <property type="gene ID" value="PRUPE_1G189200"/>
</dbReference>
<dbReference type="GO" id="GO:0005634">
    <property type="term" value="C:nucleus"/>
    <property type="evidence" value="ECO:0007669"/>
    <property type="project" value="UniProtKB-SubCell"/>
</dbReference>